<dbReference type="Pfam" id="PF02492">
    <property type="entry name" value="cobW"/>
    <property type="match status" value="1"/>
</dbReference>
<dbReference type="PANTHER" id="PTHR43603:SF1">
    <property type="entry name" value="ZINC-REGULATED GTPASE METALLOPROTEIN ACTIVATOR 1"/>
    <property type="match status" value="1"/>
</dbReference>
<evidence type="ECO:0000256" key="1">
    <source>
        <dbReference type="SAM" id="MobiDB-lite"/>
    </source>
</evidence>
<evidence type="ECO:0000259" key="2">
    <source>
        <dbReference type="Pfam" id="PF02492"/>
    </source>
</evidence>
<dbReference type="PANTHER" id="PTHR43603">
    <property type="entry name" value="COBW DOMAIN-CONTAINING PROTEIN DDB_G0274527"/>
    <property type="match status" value="1"/>
</dbReference>
<dbReference type="EMBL" id="KE356561">
    <property type="protein sequence ID" value="ERG95384.1"/>
    <property type="molecule type" value="Genomic_DNA"/>
</dbReference>
<accession>U1MY37</accession>
<name>U1MY37_9EURY</name>
<proteinExistence type="predicted"/>
<dbReference type="HOGENOM" id="CLU_017452_8_1_2"/>
<evidence type="ECO:0000313" key="3">
    <source>
        <dbReference type="EMBL" id="ERG95384.1"/>
    </source>
</evidence>
<protein>
    <submittedName>
        <fullName evidence="3">Putative GTPases (G3E family)</fullName>
    </submittedName>
</protein>
<feature type="compositionally biased region" description="Basic and acidic residues" evidence="1">
    <location>
        <begin position="249"/>
        <end position="265"/>
    </location>
</feature>
<dbReference type="Gene3D" id="3.40.50.300">
    <property type="entry name" value="P-loop containing nucleotide triphosphate hydrolases"/>
    <property type="match status" value="1"/>
</dbReference>
<dbReference type="CDD" id="cd03112">
    <property type="entry name" value="CobW-like"/>
    <property type="match status" value="1"/>
</dbReference>
<dbReference type="eggNOG" id="arCOG01234">
    <property type="taxonomic scope" value="Archaea"/>
</dbReference>
<organism evidence="3 4">
    <name type="scientific">Haloquadratum walsbyi J07HQW2</name>
    <dbReference type="NCBI Taxonomy" id="1238425"/>
    <lineage>
        <taxon>Archaea</taxon>
        <taxon>Methanobacteriati</taxon>
        <taxon>Methanobacteriota</taxon>
        <taxon>Stenosarchaea group</taxon>
        <taxon>Halobacteria</taxon>
        <taxon>Halobacteriales</taxon>
        <taxon>Haloferacaceae</taxon>
        <taxon>Haloquadratum</taxon>
    </lineage>
</organism>
<dbReference type="InterPro" id="IPR051927">
    <property type="entry name" value="Zn_Chap_cDPG_Synth"/>
</dbReference>
<dbReference type="SUPFAM" id="SSF52540">
    <property type="entry name" value="P-loop containing nucleoside triphosphate hydrolases"/>
    <property type="match status" value="1"/>
</dbReference>
<sequence length="274" mass="30422">MTDIDTTTIPMTVISGPLGAGKTTLVNRLLNHPGDNQIAVIVNDMGEVNIDAELLEEETDDGIVDLSNGCICCRLQDDLVTEAKRLADERSFDYLVIEASGISEPIPIAKTLTTGAESGSLGDRFYVDTTVSVIDAYGFWKAFDVEESIPDAAPDPERPLSEVLIDQIEFCDVLLLNKCDMVPDVELEMIMDSIQELQPRAAIHRTTYSEVNPQTVLDTGRFDFEEARRQQGWKQALSTEAAESGDNESQDRSVEKTHNHDHDTWRVSSRCTQR</sequence>
<evidence type="ECO:0000313" key="4">
    <source>
        <dbReference type="Proteomes" id="UP000030710"/>
    </source>
</evidence>
<dbReference type="InterPro" id="IPR027417">
    <property type="entry name" value="P-loop_NTPase"/>
</dbReference>
<dbReference type="Proteomes" id="UP000030710">
    <property type="component" value="Unassembled WGS sequence"/>
</dbReference>
<dbReference type="AlphaFoldDB" id="U1MY37"/>
<gene>
    <name evidence="3" type="ORF">J07HQW2_01839</name>
</gene>
<feature type="region of interest" description="Disordered" evidence="1">
    <location>
        <begin position="233"/>
        <end position="274"/>
    </location>
</feature>
<dbReference type="STRING" id="1238425.J07HQW2_01839"/>
<reference evidence="3 4" key="1">
    <citation type="journal article" date="2013" name="PLoS ONE">
        <title>Assembly-driven community genomics of a hypersaline microbial ecosystem.</title>
        <authorList>
            <person name="Podell S."/>
            <person name="Ugalde J.A."/>
            <person name="Narasingarao P."/>
            <person name="Banfield J.F."/>
            <person name="Heidelberg K.B."/>
            <person name="Allen E.E."/>
        </authorList>
    </citation>
    <scope>NUCLEOTIDE SEQUENCE [LARGE SCALE GENOMIC DNA]</scope>
    <source>
        <strain evidence="4">J07HQW2</strain>
    </source>
</reference>
<feature type="domain" description="CobW/HypB/UreG nucleotide-binding" evidence="2">
    <location>
        <begin position="10"/>
        <end position="204"/>
    </location>
</feature>
<dbReference type="InterPro" id="IPR003495">
    <property type="entry name" value="CobW/HypB/UreG_nucleotide-bd"/>
</dbReference>